<dbReference type="Gene3D" id="1.10.10.10">
    <property type="entry name" value="Winged helix-like DNA-binding domain superfamily/Winged helix DNA-binding domain"/>
    <property type="match status" value="1"/>
</dbReference>
<dbReference type="PANTHER" id="PTHR43133:SF39">
    <property type="entry name" value="SIMILAR TO RNA POLYMERASE SIGMA-E FACTOR"/>
    <property type="match status" value="1"/>
</dbReference>
<evidence type="ECO:0000256" key="2">
    <source>
        <dbReference type="ARBA" id="ARBA00023015"/>
    </source>
</evidence>
<protein>
    <submittedName>
        <fullName evidence="6">RNA polymerase sigma factor (TIGR02999 family)</fullName>
    </submittedName>
</protein>
<evidence type="ECO:0000256" key="3">
    <source>
        <dbReference type="ARBA" id="ARBA00023082"/>
    </source>
</evidence>
<dbReference type="AlphaFoldDB" id="A0A839F9I1"/>
<gene>
    <name evidence="6" type="ORF">FHW12_003967</name>
</gene>
<keyword evidence="4" id="KW-0804">Transcription</keyword>
<dbReference type="GO" id="GO:0016987">
    <property type="term" value="F:sigma factor activity"/>
    <property type="evidence" value="ECO:0007669"/>
    <property type="project" value="UniProtKB-KW"/>
</dbReference>
<comment type="caution">
    <text evidence="6">The sequence shown here is derived from an EMBL/GenBank/DDBJ whole genome shotgun (WGS) entry which is preliminary data.</text>
</comment>
<evidence type="ECO:0000259" key="5">
    <source>
        <dbReference type="Pfam" id="PF07638"/>
    </source>
</evidence>
<dbReference type="InterPro" id="IPR053812">
    <property type="entry name" value="HTH_Sigma70_ECF-like"/>
</dbReference>
<dbReference type="RefSeq" id="WP_182532763.1">
    <property type="nucleotide sequence ID" value="NZ_JACGXL010000008.1"/>
</dbReference>
<dbReference type="SUPFAM" id="SSF88659">
    <property type="entry name" value="Sigma3 and sigma4 domains of RNA polymerase sigma factors"/>
    <property type="match status" value="1"/>
</dbReference>
<evidence type="ECO:0000256" key="4">
    <source>
        <dbReference type="ARBA" id="ARBA00023163"/>
    </source>
</evidence>
<sequence>MGIDAEITGLLNAARSGDAAAQDAAYALVYDELKRCARRQGGLAPPGSTLSPTALVNELYLKLRSGEVDTVQNRGHFFALAARAMRQITVDHARRRHRAKRGGGAEHVEIDTRDLGAESADAALELDAALDDLARRDPDLARIVEWHFFAGLTFQEIADEIGRHERTVRHDWELARAVLRRAMGAEPRDGG</sequence>
<dbReference type="EMBL" id="JACGXL010000008">
    <property type="protein sequence ID" value="MBA8889720.1"/>
    <property type="molecule type" value="Genomic_DNA"/>
</dbReference>
<dbReference type="NCBIfam" id="TIGR02937">
    <property type="entry name" value="sigma70-ECF"/>
    <property type="match status" value="1"/>
</dbReference>
<name>A0A839F9I1_9GAMM</name>
<dbReference type="InterPro" id="IPR013325">
    <property type="entry name" value="RNA_pol_sigma_r2"/>
</dbReference>
<keyword evidence="7" id="KW-1185">Reference proteome</keyword>
<keyword evidence="2" id="KW-0805">Transcription regulation</keyword>
<accession>A0A839F9I1</accession>
<dbReference type="Gene3D" id="1.10.1740.10">
    <property type="match status" value="1"/>
</dbReference>
<dbReference type="SUPFAM" id="SSF88946">
    <property type="entry name" value="Sigma2 domain of RNA polymerase sigma factors"/>
    <property type="match status" value="1"/>
</dbReference>
<reference evidence="6 7" key="1">
    <citation type="submission" date="2020-07" db="EMBL/GenBank/DDBJ databases">
        <title>Genomic Encyclopedia of Type Strains, Phase IV (KMG-V): Genome sequencing to study the core and pangenomes of soil and plant-associated prokaryotes.</title>
        <authorList>
            <person name="Whitman W."/>
        </authorList>
    </citation>
    <scope>NUCLEOTIDE SEQUENCE [LARGE SCALE GENOMIC DNA]</scope>
    <source>
        <strain evidence="6 7">RH2WT43</strain>
    </source>
</reference>
<comment type="similarity">
    <text evidence="1">Belongs to the sigma-70 factor family. ECF subfamily.</text>
</comment>
<dbReference type="Pfam" id="PF07638">
    <property type="entry name" value="Sigma70_ECF"/>
    <property type="match status" value="1"/>
</dbReference>
<keyword evidence="3" id="KW-0731">Sigma factor</keyword>
<proteinExistence type="inferred from homology"/>
<dbReference type="InterPro" id="IPR036388">
    <property type="entry name" value="WH-like_DNA-bd_sf"/>
</dbReference>
<dbReference type="InterPro" id="IPR039425">
    <property type="entry name" value="RNA_pol_sigma-70-like"/>
</dbReference>
<evidence type="ECO:0000256" key="1">
    <source>
        <dbReference type="ARBA" id="ARBA00010641"/>
    </source>
</evidence>
<organism evidence="6 7">
    <name type="scientific">Dokdonella fugitiva</name>
    <dbReference type="NCBI Taxonomy" id="328517"/>
    <lineage>
        <taxon>Bacteria</taxon>
        <taxon>Pseudomonadati</taxon>
        <taxon>Pseudomonadota</taxon>
        <taxon>Gammaproteobacteria</taxon>
        <taxon>Lysobacterales</taxon>
        <taxon>Rhodanobacteraceae</taxon>
        <taxon>Dokdonella</taxon>
    </lineage>
</organism>
<evidence type="ECO:0000313" key="7">
    <source>
        <dbReference type="Proteomes" id="UP000550401"/>
    </source>
</evidence>
<feature type="domain" description="RNA polymerase sigma-70 ECF-like HTH" evidence="5">
    <location>
        <begin position="5"/>
        <end position="183"/>
    </location>
</feature>
<dbReference type="NCBIfam" id="TIGR02999">
    <property type="entry name" value="Sig-70_X6"/>
    <property type="match status" value="1"/>
</dbReference>
<dbReference type="GO" id="GO:0006352">
    <property type="term" value="P:DNA-templated transcription initiation"/>
    <property type="evidence" value="ECO:0007669"/>
    <property type="project" value="InterPro"/>
</dbReference>
<dbReference type="InterPro" id="IPR014284">
    <property type="entry name" value="RNA_pol_sigma-70_dom"/>
</dbReference>
<evidence type="ECO:0000313" key="6">
    <source>
        <dbReference type="EMBL" id="MBA8889720.1"/>
    </source>
</evidence>
<dbReference type="InterPro" id="IPR011517">
    <property type="entry name" value="RNA_pol_sigma70_ECF-like"/>
</dbReference>
<dbReference type="InterPro" id="IPR013324">
    <property type="entry name" value="RNA_pol_sigma_r3/r4-like"/>
</dbReference>
<dbReference type="PANTHER" id="PTHR43133">
    <property type="entry name" value="RNA POLYMERASE ECF-TYPE SIGMA FACTO"/>
    <property type="match status" value="1"/>
</dbReference>
<dbReference type="Proteomes" id="UP000550401">
    <property type="component" value="Unassembled WGS sequence"/>
</dbReference>